<gene>
    <name evidence="2" type="ORF">K8P03_05210</name>
</gene>
<evidence type="ECO:0000313" key="3">
    <source>
        <dbReference type="Proteomes" id="UP000734271"/>
    </source>
</evidence>
<name>A0ABS7SYT1_9FIRM</name>
<reference evidence="2 3" key="1">
    <citation type="submission" date="2021-08" db="EMBL/GenBank/DDBJ databases">
        <title>FDA dAtabase for Regulatory Grade micrObial Sequences (FDA-ARGOS): Supporting development and validation of Infectious Disease Dx tests.</title>
        <authorList>
            <person name="Sproer C."/>
            <person name="Gronow S."/>
            <person name="Severitt S."/>
            <person name="Schroder I."/>
            <person name="Tallon L."/>
            <person name="Sadzewicz L."/>
            <person name="Zhao X."/>
            <person name="Boylan J."/>
            <person name="Ott S."/>
            <person name="Bowen H."/>
            <person name="Vavikolanu K."/>
            <person name="Hazen T."/>
            <person name="Aluvathingal J."/>
            <person name="Nadendla S."/>
            <person name="Lowell S."/>
            <person name="Myers T."/>
            <person name="Yan Y."/>
            <person name="Sichtig H."/>
        </authorList>
    </citation>
    <scope>NUCLEOTIDE SEQUENCE [LARGE SCALE GENOMIC DNA]</scope>
    <source>
        <strain evidence="2 3">FDAARGOS_1460</strain>
    </source>
</reference>
<keyword evidence="1" id="KW-1133">Transmembrane helix</keyword>
<dbReference type="EMBL" id="JAIPME010000002">
    <property type="protein sequence ID" value="MBZ2386697.1"/>
    <property type="molecule type" value="Genomic_DNA"/>
</dbReference>
<evidence type="ECO:0000313" key="2">
    <source>
        <dbReference type="EMBL" id="MBZ2386697.1"/>
    </source>
</evidence>
<feature type="transmembrane region" description="Helical" evidence="1">
    <location>
        <begin position="6"/>
        <end position="25"/>
    </location>
</feature>
<keyword evidence="3" id="KW-1185">Reference proteome</keyword>
<keyword evidence="1" id="KW-0812">Transmembrane</keyword>
<organism evidence="2 3">
    <name type="scientific">Anaerococcus murdochii</name>
    <dbReference type="NCBI Taxonomy" id="411577"/>
    <lineage>
        <taxon>Bacteria</taxon>
        <taxon>Bacillati</taxon>
        <taxon>Bacillota</taxon>
        <taxon>Tissierellia</taxon>
        <taxon>Tissierellales</taxon>
        <taxon>Peptoniphilaceae</taxon>
        <taxon>Anaerococcus</taxon>
    </lineage>
</organism>
<accession>A0ABS7SYT1</accession>
<proteinExistence type="predicted"/>
<protein>
    <submittedName>
        <fullName evidence="2">Uncharacterized protein</fullName>
    </submittedName>
</protein>
<dbReference type="Proteomes" id="UP000734271">
    <property type="component" value="Unassembled WGS sequence"/>
</dbReference>
<dbReference type="RefSeq" id="WP_223419031.1">
    <property type="nucleotide sequence ID" value="NZ_JAIPME010000002.1"/>
</dbReference>
<sequence>MKESLTILISIITGLAVLMLVKEVIRQGKLAGEKIENEKVKFAFNQVLDLAETIVDSLNQTVVKPLKESETLTFDVKEQRKVLDQAKARIKNNLDDKSKELLEAYLGSSQKVDYYIEDAIEAQVFKSKKK</sequence>
<comment type="caution">
    <text evidence="2">The sequence shown here is derived from an EMBL/GenBank/DDBJ whole genome shotgun (WGS) entry which is preliminary data.</text>
</comment>
<keyword evidence="1" id="KW-0472">Membrane</keyword>
<evidence type="ECO:0000256" key="1">
    <source>
        <dbReference type="SAM" id="Phobius"/>
    </source>
</evidence>